<reference evidence="3" key="1">
    <citation type="submission" date="2016-04" db="EMBL/GenBank/DDBJ databases">
        <title>Cephalotus genome sequencing.</title>
        <authorList>
            <person name="Fukushima K."/>
            <person name="Hasebe M."/>
            <person name="Fang X."/>
        </authorList>
    </citation>
    <scope>NUCLEOTIDE SEQUENCE [LARGE SCALE GENOMIC DNA]</scope>
    <source>
        <strain evidence="3">cv. St1</strain>
    </source>
</reference>
<dbReference type="AlphaFoldDB" id="A0A1Q3BK92"/>
<sequence>MAQSARCVFLGYAIGQKCFRCYDPCIKRIRISRNELFLEKVFFYKKLFVSQDVSPSIFPLFTNSQDSSPLIRFKPGVVYKRREKPHNHAISPPPDILLDLVSDQLAVPTSDPISTEVPSLRRSSRISRPPHRYHDCSSLFTSLQSISVPTSYKQADGQKCWQQAMQEELNALVENDTWDKFSALLVSLLLAANGFTQ</sequence>
<dbReference type="Proteomes" id="UP000187406">
    <property type="component" value="Unassembled WGS sequence"/>
</dbReference>
<dbReference type="EMBL" id="BDDD01000631">
    <property type="protein sequence ID" value="GAV68421.1"/>
    <property type="molecule type" value="Genomic_DNA"/>
</dbReference>
<dbReference type="Pfam" id="PF25597">
    <property type="entry name" value="SH3_retrovirus"/>
    <property type="match status" value="1"/>
</dbReference>
<dbReference type="OrthoDB" id="1933590at2759"/>
<gene>
    <name evidence="2" type="ORF">CFOL_v3_11924</name>
</gene>
<name>A0A1Q3BK92_CEPFO</name>
<comment type="caution">
    <text evidence="2">The sequence shown here is derived from an EMBL/GenBank/DDBJ whole genome shotgun (WGS) entry which is preliminary data.</text>
</comment>
<keyword evidence="3" id="KW-1185">Reference proteome</keyword>
<evidence type="ECO:0000259" key="1">
    <source>
        <dbReference type="Pfam" id="PF25597"/>
    </source>
</evidence>
<dbReference type="InterPro" id="IPR057670">
    <property type="entry name" value="SH3_retrovirus"/>
</dbReference>
<accession>A0A1Q3BK92</accession>
<protein>
    <recommendedName>
        <fullName evidence="1">Retroviral polymerase SH3-like domain-containing protein</fullName>
    </recommendedName>
</protein>
<dbReference type="InParanoid" id="A0A1Q3BK92"/>
<organism evidence="2 3">
    <name type="scientific">Cephalotus follicularis</name>
    <name type="common">Albany pitcher plant</name>
    <dbReference type="NCBI Taxonomy" id="3775"/>
    <lineage>
        <taxon>Eukaryota</taxon>
        <taxon>Viridiplantae</taxon>
        <taxon>Streptophyta</taxon>
        <taxon>Embryophyta</taxon>
        <taxon>Tracheophyta</taxon>
        <taxon>Spermatophyta</taxon>
        <taxon>Magnoliopsida</taxon>
        <taxon>eudicotyledons</taxon>
        <taxon>Gunneridae</taxon>
        <taxon>Pentapetalae</taxon>
        <taxon>rosids</taxon>
        <taxon>fabids</taxon>
        <taxon>Oxalidales</taxon>
        <taxon>Cephalotaceae</taxon>
        <taxon>Cephalotus</taxon>
    </lineage>
</organism>
<proteinExistence type="predicted"/>
<evidence type="ECO:0000313" key="2">
    <source>
        <dbReference type="EMBL" id="GAV68421.1"/>
    </source>
</evidence>
<feature type="domain" description="Retroviral polymerase SH3-like" evidence="1">
    <location>
        <begin position="3"/>
        <end position="45"/>
    </location>
</feature>
<evidence type="ECO:0000313" key="3">
    <source>
        <dbReference type="Proteomes" id="UP000187406"/>
    </source>
</evidence>